<dbReference type="EMBL" id="CP022163">
    <property type="protein sequence ID" value="ATB26724.1"/>
    <property type="molecule type" value="Genomic_DNA"/>
</dbReference>
<feature type="region of interest" description="Disordered" evidence="1">
    <location>
        <begin position="301"/>
        <end position="335"/>
    </location>
</feature>
<accession>A0A286NUR3</accession>
<gene>
    <name evidence="3" type="ORF">MEBOL_000158</name>
</gene>
<dbReference type="KEGG" id="mbd:MEBOL_000158"/>
<feature type="compositionally biased region" description="Pro residues" evidence="1">
    <location>
        <begin position="312"/>
        <end position="322"/>
    </location>
</feature>
<dbReference type="PROSITE" id="PS51257">
    <property type="entry name" value="PROKAR_LIPOPROTEIN"/>
    <property type="match status" value="1"/>
</dbReference>
<protein>
    <recommendedName>
        <fullName evidence="5">Lipoprotein</fullName>
    </recommendedName>
</protein>
<feature type="signal peptide" evidence="2">
    <location>
        <begin position="1"/>
        <end position="17"/>
    </location>
</feature>
<evidence type="ECO:0008006" key="5">
    <source>
        <dbReference type="Google" id="ProtNLM"/>
    </source>
</evidence>
<name>A0A286NUR3_9BACT</name>
<proteinExistence type="predicted"/>
<feature type="chain" id="PRO_5012402939" description="Lipoprotein" evidence="2">
    <location>
        <begin position="18"/>
        <end position="335"/>
    </location>
</feature>
<sequence length="335" mass="37134">MRSWSLLFLTWVLAGCAMTPIKQVPPTCDSGVRRFNPSMSPRMPQILLTMGAGGDSSTPAGPGYHVPGRKPDSEMPWAFFLGNAAHRLIGYMYGLNYPQNRVFYNTRTISEVLADRGIGDPSRLLKNERNLRPDIIDLSSRNLFEIKPWNDQGLREGRQEAQAYLAALNRSVLIGGTFNAGTDFRGEILIRFARGQYIWRLEWQTTEPGVVQYRWTRSRQRFEFEAAAYEAGQWVELTEQEMREYGGWVGQAVEGMISRREQLAIISGAVGIVIEVMGNAATGFFSGVLLGRMGSEIHHPPAQGGGQVIPFPARPPPAPPSAQVPAAAGMSLPRR</sequence>
<keyword evidence="4" id="KW-1185">Reference proteome</keyword>
<evidence type="ECO:0000256" key="2">
    <source>
        <dbReference type="SAM" id="SignalP"/>
    </source>
</evidence>
<dbReference type="Proteomes" id="UP000217289">
    <property type="component" value="Chromosome"/>
</dbReference>
<organism evidence="3 4">
    <name type="scientific">Melittangium boletus DSM 14713</name>
    <dbReference type="NCBI Taxonomy" id="1294270"/>
    <lineage>
        <taxon>Bacteria</taxon>
        <taxon>Pseudomonadati</taxon>
        <taxon>Myxococcota</taxon>
        <taxon>Myxococcia</taxon>
        <taxon>Myxococcales</taxon>
        <taxon>Cystobacterineae</taxon>
        <taxon>Archangiaceae</taxon>
        <taxon>Melittangium</taxon>
    </lineage>
</organism>
<evidence type="ECO:0000313" key="4">
    <source>
        <dbReference type="Proteomes" id="UP000217289"/>
    </source>
</evidence>
<evidence type="ECO:0000313" key="3">
    <source>
        <dbReference type="EMBL" id="ATB26724.1"/>
    </source>
</evidence>
<evidence type="ECO:0000256" key="1">
    <source>
        <dbReference type="SAM" id="MobiDB-lite"/>
    </source>
</evidence>
<reference evidence="3 4" key="1">
    <citation type="submission" date="2017-06" db="EMBL/GenBank/DDBJ databases">
        <authorList>
            <person name="Kim H.J."/>
            <person name="Triplett B.A."/>
        </authorList>
    </citation>
    <scope>NUCLEOTIDE SEQUENCE [LARGE SCALE GENOMIC DNA]</scope>
    <source>
        <strain evidence="3 4">DSM 14713</strain>
    </source>
</reference>
<dbReference type="AlphaFoldDB" id="A0A286NUR3"/>
<keyword evidence="2" id="KW-0732">Signal</keyword>